<feature type="domain" description="BD-FAE-like" evidence="1">
    <location>
        <begin position="212"/>
        <end position="322"/>
    </location>
</feature>
<dbReference type="InterPro" id="IPR029058">
    <property type="entry name" value="AB_hydrolase_fold"/>
</dbReference>
<evidence type="ECO:0000313" key="2">
    <source>
        <dbReference type="EMBL" id="KPM41448.1"/>
    </source>
</evidence>
<dbReference type="SUPFAM" id="SSF50814">
    <property type="entry name" value="Lipocalins"/>
    <property type="match status" value="1"/>
</dbReference>
<evidence type="ECO:0000259" key="1">
    <source>
        <dbReference type="Pfam" id="PF20434"/>
    </source>
</evidence>
<dbReference type="SUPFAM" id="SSF53474">
    <property type="entry name" value="alpha/beta-Hydrolases"/>
    <property type="match status" value="1"/>
</dbReference>
<proteinExistence type="predicted"/>
<name>A0A0P7BLK7_9HYPO</name>
<comment type="caution">
    <text evidence="2">The sequence shown here is derived from an EMBL/GenBank/DDBJ whole genome shotgun (WGS) entry which is preliminary data.</text>
</comment>
<sequence>MQLPTYQVNTPLDPSFDKDIKDTHLIYDYDARDAEGNPEKWRYEIWFFSHDRVVYAIHGGPMAGRINYQTAAYQCVRAGELWQVSWLEETGTVVSLVYDITKETISGLLSFSKGHWENPIDAHGDKRSPEDFERWRALASHGKQTDRFMLVEQAQILETFKGKGGTDFKLIRVTSEVKEAKDTIPFKMPPFTLPEGGRTLVYSTVEDHEIKLDYYLPPKANGALPTVIYYHGGGMTAGSRRDGQFPRWMYDHCQEKGYIFISADYRLCHPCTALDQIDDAKALFKFLAGQELEKAFPDSVSVDTARITVTGFSAGAYSARAACVYAEPKPAALLTGFGTGGNWLLDHWTRGRSPTSIAKFVDLARVPQILADKTVVSDDFVEGKMGTGRFALTVRWELDGTFLDGNLGRPGLGAQLNALEYSQRATALPEEVKPAFLQLFVTKDYPPSVFVHGTADEVVPAQESADHHEQLKALSVPTELFLVENGPHGLNEFGSGYPPKPWKGSVEAYTKALEFVDKVLSAEQTA</sequence>
<dbReference type="PANTHER" id="PTHR40087">
    <property type="entry name" value="PHENOLIC ACID DECARBOXYLASE PADC"/>
    <property type="match status" value="1"/>
</dbReference>
<dbReference type="Gene3D" id="2.40.128.20">
    <property type="match status" value="1"/>
</dbReference>
<dbReference type="InterPro" id="IPR049492">
    <property type="entry name" value="BD-FAE-like_dom"/>
</dbReference>
<dbReference type="InterPro" id="IPR008729">
    <property type="entry name" value="PA_de_COase"/>
</dbReference>
<dbReference type="InterPro" id="IPR012674">
    <property type="entry name" value="Calycin"/>
</dbReference>
<dbReference type="GO" id="GO:0016831">
    <property type="term" value="F:carboxy-lyase activity"/>
    <property type="evidence" value="ECO:0007669"/>
    <property type="project" value="InterPro"/>
</dbReference>
<dbReference type="AlphaFoldDB" id="A0A0P7BLK7"/>
<evidence type="ECO:0000313" key="3">
    <source>
        <dbReference type="Proteomes" id="UP000050424"/>
    </source>
</evidence>
<dbReference type="Pfam" id="PF20434">
    <property type="entry name" value="BD-FAE"/>
    <property type="match status" value="1"/>
</dbReference>
<reference evidence="2 3" key="1">
    <citation type="submission" date="2015-09" db="EMBL/GenBank/DDBJ databases">
        <title>Draft genome of a European isolate of the apple canker pathogen Neonectria ditissima.</title>
        <authorList>
            <person name="Gomez-Cortecero A."/>
            <person name="Harrison R.J."/>
            <person name="Armitage A.D."/>
        </authorList>
    </citation>
    <scope>NUCLEOTIDE SEQUENCE [LARGE SCALE GENOMIC DNA]</scope>
    <source>
        <strain evidence="2 3">R09/05</strain>
    </source>
</reference>
<dbReference type="STRING" id="78410.A0A0P7BLK7"/>
<dbReference type="OrthoDB" id="19653at2759"/>
<dbReference type="Pfam" id="PF05870">
    <property type="entry name" value="PA_decarbox"/>
    <property type="match status" value="1"/>
</dbReference>
<dbReference type="Proteomes" id="UP000050424">
    <property type="component" value="Unassembled WGS sequence"/>
</dbReference>
<protein>
    <recommendedName>
        <fullName evidence="1">BD-FAE-like domain-containing protein</fullName>
    </recommendedName>
</protein>
<dbReference type="Gene3D" id="3.40.50.1820">
    <property type="entry name" value="alpha/beta hydrolase"/>
    <property type="match status" value="1"/>
</dbReference>
<dbReference type="EMBL" id="LKCW01000065">
    <property type="protein sequence ID" value="KPM41448.1"/>
    <property type="molecule type" value="Genomic_DNA"/>
</dbReference>
<gene>
    <name evidence="2" type="ORF">AK830_g5148</name>
</gene>
<accession>A0A0P7BLK7</accession>
<organism evidence="2 3">
    <name type="scientific">Neonectria ditissima</name>
    <dbReference type="NCBI Taxonomy" id="78410"/>
    <lineage>
        <taxon>Eukaryota</taxon>
        <taxon>Fungi</taxon>
        <taxon>Dikarya</taxon>
        <taxon>Ascomycota</taxon>
        <taxon>Pezizomycotina</taxon>
        <taxon>Sordariomycetes</taxon>
        <taxon>Hypocreomycetidae</taxon>
        <taxon>Hypocreales</taxon>
        <taxon>Nectriaceae</taxon>
        <taxon>Neonectria</taxon>
    </lineage>
</organism>
<keyword evidence="3" id="KW-1185">Reference proteome</keyword>
<dbReference type="PANTHER" id="PTHR40087:SF1">
    <property type="entry name" value="PHENOLIC ACID DECARBOXYLASE PADC"/>
    <property type="match status" value="1"/>
</dbReference>